<protein>
    <recommendedName>
        <fullName evidence="3">WW domain-containing protein</fullName>
    </recommendedName>
</protein>
<sequence length="1090" mass="122206">MEVRRLKSKLAASEAMINAKEEELKMILPQNRNEKTNAEERARKAERAEAEQRSRALERLDQIKLLQMKLTKAEKRAKSAENKLAIEHAKNEDIANTKEGTALENILNLIDEILEYAGLDATQEALKAERACARGPLSCILATNRPAALEKLIAAIESGDSKSFIREWNVAVPFLAFRKDRQLRELKLECAGLLAIAPLRTRKNTTAPYPGNSQEREALEIFRTVLTERPLDDDDTCKFLALPQLHTPWTRFQLELNDWEAYAKDAAIRLKERVQLNMSGVCWLQPPRLLILYDVYQKWNCELGNTCLRQQRRCQTLQKAAAELFVLLAWMLHDRQEQSSDKEEPFFFRQIRTRLAALKDVVMNDAININDSNIIQMPPPLNAVKLRQELVSGRGAGSDELIASILAALAARMNSSCNLLRVSTAQLLISTDALGLSDSFAVKILDPRKATPASTADLLLSAARSPRNFSNPEIVRRLYATLICRLAGRDDGRSYLLSAVQRPPPKISPLPEDNTLWPSPDLITVLLNEVASISDLAWLEDMDPTIAYAALTLQRLSIEITVARKLIYLGAVPTLLTVVQALLDNMENDKNKQVNHRSPLLAVFVAGTLLNVCATPDIAVIFSDFQTLNKDVATPKTRQIKSEHDRKYVLPLGWVAGANPVYFYCYATGESTWEAPADTSPHLCSDLSALILRVRKKFSNLDQCFKPVVHAATKHLLGALLCLGTHAARRARSIKMKASDSLSVDQLHFVQRLSKDVVHDLEQLEYTEHQASRSKSPVNRPNSAKRPKSATRSQSISPNKSEMKHSAFPIKKRSTSLSPSKYKNLDESIKTKSARKVVGFIDDERPKSANKALKSSSTRNLDDSSRPKSATNFELCASRRKSCKKNEDSSSKKLRKHSSMSPKKKRPSSIDDMETASVGSIDSISSTKVRKASRKASSMSPKKKRPSSIDDMESATFGSISSTKVRKASRKPSRKPSSARRMSRWEKDHDNERNSSLAFETRHVLDRLRTELSGKNQNHINTTVAPGSSVRSKTVVIEDLWPGADTYKKSSNLVSRFFPKDVEDDDEKEEEGVYNLETFLEPYYIQSTLK</sequence>
<reference evidence="2" key="1">
    <citation type="submission" date="2021-01" db="EMBL/GenBank/DDBJ databases">
        <authorList>
            <person name="Corre E."/>
            <person name="Pelletier E."/>
            <person name="Niang G."/>
            <person name="Scheremetjew M."/>
            <person name="Finn R."/>
            <person name="Kale V."/>
            <person name="Holt S."/>
            <person name="Cochrane G."/>
            <person name="Meng A."/>
            <person name="Brown T."/>
            <person name="Cohen L."/>
        </authorList>
    </citation>
    <scope>NUCLEOTIDE SEQUENCE</scope>
    <source>
        <strain evidence="2">CCMP1510</strain>
    </source>
</reference>
<feature type="compositionally biased region" description="Basic residues" evidence="1">
    <location>
        <begin position="964"/>
        <end position="982"/>
    </location>
</feature>
<evidence type="ECO:0000256" key="1">
    <source>
        <dbReference type="SAM" id="MobiDB-lite"/>
    </source>
</evidence>
<feature type="compositionally biased region" description="Basic and acidic residues" evidence="1">
    <location>
        <begin position="983"/>
        <end position="993"/>
    </location>
</feature>
<gene>
    <name evidence="2" type="ORF">ALAG00032_LOCUS6278</name>
</gene>
<evidence type="ECO:0000313" key="2">
    <source>
        <dbReference type="EMBL" id="CAE0365535.1"/>
    </source>
</evidence>
<dbReference type="AlphaFoldDB" id="A0A7S3NLH6"/>
<feature type="compositionally biased region" description="Polar residues" evidence="1">
    <location>
        <begin position="790"/>
        <end position="800"/>
    </location>
</feature>
<feature type="compositionally biased region" description="Basic and acidic residues" evidence="1">
    <location>
        <begin position="32"/>
        <end position="53"/>
    </location>
</feature>
<feature type="region of interest" description="Disordered" evidence="1">
    <location>
        <begin position="766"/>
        <end position="822"/>
    </location>
</feature>
<name>A0A7S3NLH6_9STRA</name>
<proteinExistence type="predicted"/>
<feature type="region of interest" description="Disordered" evidence="1">
    <location>
        <begin position="848"/>
        <end position="998"/>
    </location>
</feature>
<accession>A0A7S3NLH6</accession>
<feature type="compositionally biased region" description="Polar residues" evidence="1">
    <location>
        <begin position="773"/>
        <end position="782"/>
    </location>
</feature>
<evidence type="ECO:0008006" key="3">
    <source>
        <dbReference type="Google" id="ProtNLM"/>
    </source>
</evidence>
<feature type="compositionally biased region" description="Basic residues" evidence="1">
    <location>
        <begin position="892"/>
        <end position="907"/>
    </location>
</feature>
<feature type="region of interest" description="Disordered" evidence="1">
    <location>
        <begin position="30"/>
        <end position="53"/>
    </location>
</feature>
<dbReference type="EMBL" id="HBIJ01008919">
    <property type="protein sequence ID" value="CAE0365535.1"/>
    <property type="molecule type" value="Transcribed_RNA"/>
</dbReference>
<organism evidence="2">
    <name type="scientific">Aureoumbra lagunensis</name>
    <dbReference type="NCBI Taxonomy" id="44058"/>
    <lineage>
        <taxon>Eukaryota</taxon>
        <taxon>Sar</taxon>
        <taxon>Stramenopiles</taxon>
        <taxon>Ochrophyta</taxon>
        <taxon>Pelagophyceae</taxon>
        <taxon>Pelagomonadales</taxon>
        <taxon>Aureoumbra</taxon>
    </lineage>
</organism>